<accession>A0A2U1P4S9</accession>
<dbReference type="OrthoDB" id="288590at2759"/>
<dbReference type="InterPro" id="IPR026992">
    <property type="entry name" value="DIOX_N"/>
</dbReference>
<feature type="domain" description="Isopenicillin N synthase-like Fe(2+) 2OG dioxygenase" evidence="5">
    <location>
        <begin position="193"/>
        <end position="260"/>
    </location>
</feature>
<protein>
    <submittedName>
        <fullName evidence="7">Oxoglutarate/iron-dependent dioxygenase</fullName>
    </submittedName>
</protein>
<name>A0A2U1P4S9_ARTAN</name>
<comment type="caution">
    <text evidence="7">The sequence shown here is derived from an EMBL/GenBank/DDBJ whole genome shotgun (WGS) entry which is preliminary data.</text>
</comment>
<keyword evidence="2" id="KW-0479">Metal-binding</keyword>
<keyword evidence="7" id="KW-0223">Dioxygenase</keyword>
<reference evidence="7 8" key="1">
    <citation type="journal article" date="2018" name="Mol. Plant">
        <title>The genome of Artemisia annua provides insight into the evolution of Asteraceae family and artemisinin biosynthesis.</title>
        <authorList>
            <person name="Shen Q."/>
            <person name="Zhang L."/>
            <person name="Liao Z."/>
            <person name="Wang S."/>
            <person name="Yan T."/>
            <person name="Shi P."/>
            <person name="Liu M."/>
            <person name="Fu X."/>
            <person name="Pan Q."/>
            <person name="Wang Y."/>
            <person name="Lv Z."/>
            <person name="Lu X."/>
            <person name="Zhang F."/>
            <person name="Jiang W."/>
            <person name="Ma Y."/>
            <person name="Chen M."/>
            <person name="Hao X."/>
            <person name="Li L."/>
            <person name="Tang Y."/>
            <person name="Lv G."/>
            <person name="Zhou Y."/>
            <person name="Sun X."/>
            <person name="Brodelius P.E."/>
            <person name="Rose J.K.C."/>
            <person name="Tang K."/>
        </authorList>
    </citation>
    <scope>NUCLEOTIDE SEQUENCE [LARGE SCALE GENOMIC DNA]</scope>
    <source>
        <strain evidence="8">cv. Huhao1</strain>
        <tissue evidence="7">Leaf</tissue>
    </source>
</reference>
<comment type="similarity">
    <text evidence="1">Belongs to the iron/ascorbate-dependent oxidoreductase family.</text>
</comment>
<dbReference type="InterPro" id="IPR027443">
    <property type="entry name" value="IPNS-like_sf"/>
</dbReference>
<evidence type="ECO:0000259" key="5">
    <source>
        <dbReference type="Pfam" id="PF03171"/>
    </source>
</evidence>
<sequence length="316" mass="35672">MASLTAEQNYDHLKEVTQFDESKLGAKGLLDSGITTIPRIFHQPPENLPGPQPKTRPQLTVPVIDLSQDRSKVVEEIRRCASTLGFFQIVNHSIPVTLIGSVLNDTKKFYEQSTEYKMQFYGRETENGATYATNLDLYQSKAASWRDTIEVWMSPKEPKWEAVPEMCWTALKDWDKAVVGLAEELMAILCEGLGNEIGGLLQAKCGEDWVVVEAVPGAVVINIGDMLQMMSNDAYRSVEHRVLANNAEVAPLSFAVFFEPSNREGLYGPFPELISAEKPVIYHKFMFEDFCRRFLSKELDGKSKLDYYRIDNTNKA</sequence>
<dbReference type="PANTHER" id="PTHR10209:SF751">
    <property type="entry name" value="OS06G0255100 PROTEIN"/>
    <property type="match status" value="1"/>
</dbReference>
<dbReference type="AlphaFoldDB" id="A0A2U1P4S9"/>
<evidence type="ECO:0000256" key="2">
    <source>
        <dbReference type="ARBA" id="ARBA00022723"/>
    </source>
</evidence>
<evidence type="ECO:0000313" key="7">
    <source>
        <dbReference type="EMBL" id="PWA80687.1"/>
    </source>
</evidence>
<dbReference type="SUPFAM" id="SSF51197">
    <property type="entry name" value="Clavaminate synthase-like"/>
    <property type="match status" value="1"/>
</dbReference>
<organism evidence="7 8">
    <name type="scientific">Artemisia annua</name>
    <name type="common">Sweet wormwood</name>
    <dbReference type="NCBI Taxonomy" id="35608"/>
    <lineage>
        <taxon>Eukaryota</taxon>
        <taxon>Viridiplantae</taxon>
        <taxon>Streptophyta</taxon>
        <taxon>Embryophyta</taxon>
        <taxon>Tracheophyta</taxon>
        <taxon>Spermatophyta</taxon>
        <taxon>Magnoliopsida</taxon>
        <taxon>eudicotyledons</taxon>
        <taxon>Gunneridae</taxon>
        <taxon>Pentapetalae</taxon>
        <taxon>asterids</taxon>
        <taxon>campanulids</taxon>
        <taxon>Asterales</taxon>
        <taxon>Asteraceae</taxon>
        <taxon>Asteroideae</taxon>
        <taxon>Anthemideae</taxon>
        <taxon>Artemisiinae</taxon>
        <taxon>Artemisia</taxon>
    </lineage>
</organism>
<dbReference type="GO" id="GO:0051213">
    <property type="term" value="F:dioxygenase activity"/>
    <property type="evidence" value="ECO:0007669"/>
    <property type="project" value="UniProtKB-KW"/>
</dbReference>
<evidence type="ECO:0000256" key="4">
    <source>
        <dbReference type="ARBA" id="ARBA00023004"/>
    </source>
</evidence>
<dbReference type="Pfam" id="PF03171">
    <property type="entry name" value="2OG-FeII_Oxy"/>
    <property type="match status" value="1"/>
</dbReference>
<dbReference type="PANTHER" id="PTHR10209">
    <property type="entry name" value="OXIDOREDUCTASE, 2OG-FE II OXYGENASE FAMILY PROTEIN"/>
    <property type="match status" value="1"/>
</dbReference>
<dbReference type="Pfam" id="PF14226">
    <property type="entry name" value="DIOX_N"/>
    <property type="match status" value="1"/>
</dbReference>
<dbReference type="Proteomes" id="UP000245207">
    <property type="component" value="Unassembled WGS sequence"/>
</dbReference>
<evidence type="ECO:0000313" key="8">
    <source>
        <dbReference type="Proteomes" id="UP000245207"/>
    </source>
</evidence>
<evidence type="ECO:0000256" key="1">
    <source>
        <dbReference type="ARBA" id="ARBA00008056"/>
    </source>
</evidence>
<keyword evidence="4" id="KW-0408">Iron</keyword>
<evidence type="ECO:0000259" key="6">
    <source>
        <dbReference type="Pfam" id="PF14226"/>
    </source>
</evidence>
<gene>
    <name evidence="7" type="ORF">CTI12_AA194210</name>
</gene>
<proteinExistence type="inferred from homology"/>
<dbReference type="InterPro" id="IPR044861">
    <property type="entry name" value="IPNS-like_FE2OG_OXY"/>
</dbReference>
<dbReference type="Gene3D" id="2.60.120.330">
    <property type="entry name" value="B-lactam Antibiotic, Isopenicillin N Synthase, Chain"/>
    <property type="match status" value="2"/>
</dbReference>
<keyword evidence="8" id="KW-1185">Reference proteome</keyword>
<keyword evidence="3" id="KW-0560">Oxidoreductase</keyword>
<dbReference type="GO" id="GO:0046872">
    <property type="term" value="F:metal ion binding"/>
    <property type="evidence" value="ECO:0007669"/>
    <property type="project" value="UniProtKB-KW"/>
</dbReference>
<feature type="domain" description="Non-haem dioxygenase N-terminal" evidence="6">
    <location>
        <begin position="61"/>
        <end position="159"/>
    </location>
</feature>
<evidence type="ECO:0000256" key="3">
    <source>
        <dbReference type="ARBA" id="ARBA00023002"/>
    </source>
</evidence>
<dbReference type="EMBL" id="PKPP01001687">
    <property type="protein sequence ID" value="PWA80687.1"/>
    <property type="molecule type" value="Genomic_DNA"/>
</dbReference>
<dbReference type="STRING" id="35608.A0A2U1P4S9"/>